<accession>A0AAD9MAM9</accession>
<evidence type="ECO:0000313" key="4">
    <source>
        <dbReference type="Proteomes" id="UP001232148"/>
    </source>
</evidence>
<feature type="chain" id="PRO_5042139233" description="Cyanovirin-N domain-containing protein" evidence="1">
    <location>
        <begin position="24"/>
        <end position="137"/>
    </location>
</feature>
<reference evidence="3" key="1">
    <citation type="submission" date="2021-06" db="EMBL/GenBank/DDBJ databases">
        <title>Comparative genomics, transcriptomics and evolutionary studies reveal genomic signatures of adaptation to plant cell wall in hemibiotrophic fungi.</title>
        <authorList>
            <consortium name="DOE Joint Genome Institute"/>
            <person name="Baroncelli R."/>
            <person name="Diaz J.F."/>
            <person name="Benocci T."/>
            <person name="Peng M."/>
            <person name="Battaglia E."/>
            <person name="Haridas S."/>
            <person name="Andreopoulos W."/>
            <person name="Labutti K."/>
            <person name="Pangilinan J."/>
            <person name="Floch G.L."/>
            <person name="Makela M.R."/>
            <person name="Henrissat B."/>
            <person name="Grigoriev I.V."/>
            <person name="Crouch J.A."/>
            <person name="De Vries R.P."/>
            <person name="Sukno S.A."/>
            <person name="Thon M.R."/>
        </authorList>
    </citation>
    <scope>NUCLEOTIDE SEQUENCE</scope>
    <source>
        <strain evidence="3">MAFF235873</strain>
    </source>
</reference>
<comment type="caution">
    <text evidence="3">The sequence shown here is derived from an EMBL/GenBank/DDBJ whole genome shotgun (WGS) entry which is preliminary data.</text>
</comment>
<protein>
    <recommendedName>
        <fullName evidence="2">Cyanovirin-N domain-containing protein</fullName>
    </recommendedName>
</protein>
<evidence type="ECO:0000313" key="3">
    <source>
        <dbReference type="EMBL" id="KAK2035608.1"/>
    </source>
</evidence>
<feature type="signal peptide" evidence="1">
    <location>
        <begin position="1"/>
        <end position="23"/>
    </location>
</feature>
<feature type="domain" description="Cyanovirin-N" evidence="2">
    <location>
        <begin position="41"/>
        <end position="107"/>
    </location>
</feature>
<proteinExistence type="predicted"/>
<evidence type="ECO:0000256" key="1">
    <source>
        <dbReference type="SAM" id="SignalP"/>
    </source>
</evidence>
<sequence length="137" mass="15026">MKFTAASIIAIAAFLVLGSPTNAAAVDGRGQALAAADGGGFAATCRNLVITERRFISNTYFDLNANCEKMDYRWLDNRLQLGLCLANDHGVLKWSDRGNFDKSSYDQGLVYAEINLNERVLNMNGQLWCGDEIGIAW</sequence>
<keyword evidence="1" id="KW-0732">Signal</keyword>
<dbReference type="EMBL" id="MU842808">
    <property type="protein sequence ID" value="KAK2035608.1"/>
    <property type="molecule type" value="Genomic_DNA"/>
</dbReference>
<dbReference type="Proteomes" id="UP001232148">
    <property type="component" value="Unassembled WGS sequence"/>
</dbReference>
<name>A0AAD9MAM9_9PEZI</name>
<gene>
    <name evidence="3" type="ORF">LX32DRAFT_700492</name>
</gene>
<dbReference type="Gene3D" id="2.30.60.10">
    <property type="entry name" value="Cyanovirin-N"/>
    <property type="match status" value="1"/>
</dbReference>
<dbReference type="AlphaFoldDB" id="A0AAD9MAM9"/>
<organism evidence="3 4">
    <name type="scientific">Colletotrichum zoysiae</name>
    <dbReference type="NCBI Taxonomy" id="1216348"/>
    <lineage>
        <taxon>Eukaryota</taxon>
        <taxon>Fungi</taxon>
        <taxon>Dikarya</taxon>
        <taxon>Ascomycota</taxon>
        <taxon>Pezizomycotina</taxon>
        <taxon>Sordariomycetes</taxon>
        <taxon>Hypocreomycetidae</taxon>
        <taxon>Glomerellales</taxon>
        <taxon>Glomerellaceae</taxon>
        <taxon>Colletotrichum</taxon>
        <taxon>Colletotrichum graminicola species complex</taxon>
    </lineage>
</organism>
<keyword evidence="4" id="KW-1185">Reference proteome</keyword>
<dbReference type="InterPro" id="IPR036673">
    <property type="entry name" value="Cyanovirin-N_sf"/>
</dbReference>
<dbReference type="InterPro" id="IPR011058">
    <property type="entry name" value="Cyanovirin-N"/>
</dbReference>
<dbReference type="Pfam" id="PF08881">
    <property type="entry name" value="CVNH"/>
    <property type="match status" value="1"/>
</dbReference>
<evidence type="ECO:0000259" key="2">
    <source>
        <dbReference type="Pfam" id="PF08881"/>
    </source>
</evidence>
<dbReference type="SUPFAM" id="SSF51322">
    <property type="entry name" value="Cyanovirin-N"/>
    <property type="match status" value="1"/>
</dbReference>